<organism evidence="2 3">
    <name type="scientific">Aeromonas phage AS-zj</name>
    <dbReference type="NCBI Taxonomy" id="2024208"/>
    <lineage>
        <taxon>Viruses</taxon>
        <taxon>Duplodnaviria</taxon>
        <taxon>Heunggongvirae</taxon>
        <taxon>Uroviricota</taxon>
        <taxon>Caudoviricetes</taxon>
        <taxon>Pantevenvirales</taxon>
        <taxon>Straboviridae</taxon>
        <taxon>Emmerichvirinae</taxon>
        <taxon>Ceceduovirus</taxon>
        <taxon>Ceceduovirus aszj</taxon>
    </lineage>
</organism>
<dbReference type="RefSeq" id="YP_009834370.1">
    <property type="nucleotide sequence ID" value="NC_048673.1"/>
</dbReference>
<keyword evidence="3" id="KW-1185">Reference proteome</keyword>
<dbReference type="KEGG" id="vg:55604437"/>
<dbReference type="Pfam" id="PF10263">
    <property type="entry name" value="SprT-like"/>
    <property type="match status" value="1"/>
</dbReference>
<dbReference type="GeneID" id="55604437"/>
<dbReference type="GO" id="GO:0006950">
    <property type="term" value="P:response to stress"/>
    <property type="evidence" value="ECO:0007669"/>
    <property type="project" value="UniProtKB-ARBA"/>
</dbReference>
<dbReference type="EMBL" id="MF448340">
    <property type="protein sequence ID" value="ASU00482.1"/>
    <property type="molecule type" value="Genomic_DNA"/>
</dbReference>
<evidence type="ECO:0000313" key="2">
    <source>
        <dbReference type="EMBL" id="ASU00482.1"/>
    </source>
</evidence>
<sequence length="258" mass="29098">MSLIKSQARVIVEKRIAEVVEIAKTLYPEMAGFKYTFKECTGRCAGIASYTNKGWSDTEYTIKININLMVQGMKEWNHIFNNTIPHEIAHLVDYVTRGKSNHDRVWERIAKSLGCDGVSRHSLPVAGRGRVVYMVPGYGKVTVTNSTHMVIQGKNYDKPFTCGGGAFEIKKEHLLSGTVMDSIPDGYGHYLEGETIIAKKESKVMAPSGIMMRAPTKKAIKIWESGSNRWGSFNRDYGKGRLETVENQYKLCRMWFGK</sequence>
<feature type="domain" description="SprT-like" evidence="1">
    <location>
        <begin position="30"/>
        <end position="115"/>
    </location>
</feature>
<name>A0A223LG43_9CAUD</name>
<protein>
    <recommendedName>
        <fullName evidence="1">SprT-like domain-containing protein</fullName>
    </recommendedName>
</protein>
<evidence type="ECO:0000313" key="3">
    <source>
        <dbReference type="Proteomes" id="UP000226092"/>
    </source>
</evidence>
<reference evidence="2 3" key="1">
    <citation type="submission" date="2017-07" db="EMBL/GenBank/DDBJ databases">
        <title>In vitro design and evaluation of phage cocktails against multidrug-resistant Aeromonas salmonicida.</title>
        <authorList>
            <person name="Chen L."/>
            <person name="Yuan S."/>
            <person name="Ma Y."/>
        </authorList>
    </citation>
    <scope>NUCLEOTIDE SEQUENCE [LARGE SCALE GENOMIC DNA]</scope>
</reference>
<evidence type="ECO:0000259" key="1">
    <source>
        <dbReference type="Pfam" id="PF10263"/>
    </source>
</evidence>
<accession>A0A223LG43</accession>
<dbReference type="Proteomes" id="UP000226092">
    <property type="component" value="Segment"/>
</dbReference>
<dbReference type="InterPro" id="IPR006640">
    <property type="entry name" value="SprT-like_domain"/>
</dbReference>
<proteinExistence type="predicted"/>